<organism evidence="1">
    <name type="scientific">uncultured prokaryote</name>
    <dbReference type="NCBI Taxonomy" id="198431"/>
    <lineage>
        <taxon>unclassified sequences</taxon>
        <taxon>environmental samples</taxon>
    </lineage>
</organism>
<protein>
    <submittedName>
        <fullName evidence="1">Uncharacterized protein</fullName>
    </submittedName>
</protein>
<dbReference type="AlphaFoldDB" id="A0A0H5Q4E2"/>
<dbReference type="EMBL" id="LN853615">
    <property type="protein sequence ID" value="CRY96279.1"/>
    <property type="molecule type" value="Genomic_DNA"/>
</dbReference>
<reference evidence="1" key="2">
    <citation type="submission" date="2015-07" db="EMBL/GenBank/DDBJ databases">
        <title>Plasmids, circular viruses and viroids from rat gut.</title>
        <authorList>
            <person name="Jorgensen T.J."/>
            <person name="Hansen M.A."/>
            <person name="Xu Z."/>
            <person name="Tabak M.A."/>
            <person name="Sorensen S.J."/>
            <person name="Hansen L.H."/>
        </authorList>
    </citation>
    <scope>NUCLEOTIDE SEQUENCE</scope>
    <source>
        <strain evidence="1">RGFK1032</strain>
    </source>
</reference>
<reference evidence="1" key="1">
    <citation type="submission" date="2015-06" db="EMBL/GenBank/DDBJ databases">
        <authorList>
            <person name="Joergensen T."/>
        </authorList>
    </citation>
    <scope>NUCLEOTIDE SEQUENCE</scope>
    <source>
        <strain evidence="1">RGFK1032</strain>
    </source>
</reference>
<sequence>MADRSEENMNAFHDYIIENCYMYGLYTEIRSIVTTKGLTDVCMQKENPVLNAMTFTGDYTPAA</sequence>
<name>A0A0H5Q4E2_9ZZZZ</name>
<proteinExistence type="predicted"/>
<accession>A0A0H5Q4E2</accession>
<evidence type="ECO:0000313" key="1">
    <source>
        <dbReference type="EMBL" id="CRY96279.1"/>
    </source>
</evidence>